<dbReference type="EMBL" id="CP015970">
    <property type="protein sequence ID" value="AOZ48217.1"/>
    <property type="molecule type" value="Genomic_DNA"/>
</dbReference>
<dbReference type="InterPro" id="IPR032716">
    <property type="entry name" value="ACC_epsilon"/>
</dbReference>
<dbReference type="OrthoDB" id="3731319at2"/>
<reference evidence="2 4" key="1">
    <citation type="journal article" date="2016" name="Plant Dis.">
        <title>Improved production of propionic acid using genome shuffling.</title>
        <authorList>
            <person name="Luna-Flores C.H."/>
            <person name="Palfreyman R.W."/>
            <person name="Kromer J.O."/>
            <person name="Nielsen L.K."/>
            <person name="Marcellin E."/>
        </authorList>
    </citation>
    <scope>NUCLEOTIDE SEQUENCE [LARGE SCALE GENOMIC DNA]</scope>
    <source>
        <strain evidence="2 4">F3E8</strain>
    </source>
</reference>
<dbReference type="RefSeq" id="WP_015071092.1">
    <property type="nucleotide sequence ID" value="NZ_CP013126.1"/>
</dbReference>
<dbReference type="EMBL" id="CP014352">
    <property type="protein sequence ID" value="AMS07028.1"/>
    <property type="molecule type" value="Genomic_DNA"/>
</dbReference>
<evidence type="ECO:0000313" key="2">
    <source>
        <dbReference type="EMBL" id="AOZ48217.1"/>
    </source>
</evidence>
<dbReference type="GO" id="GO:0004658">
    <property type="term" value="F:propionyl-CoA carboxylase activity"/>
    <property type="evidence" value="ECO:0007669"/>
    <property type="project" value="InterPro"/>
</dbReference>
<reference evidence="1 3" key="2">
    <citation type="submission" date="2016-02" db="EMBL/GenBank/DDBJ databases">
        <title>Complete Genome Sequence of Propionibacterium acidipropionici ATCC 55737.</title>
        <authorList>
            <person name="Luna Flores C.H."/>
            <person name="Nielsen L.K."/>
            <person name="Marcellin E."/>
        </authorList>
    </citation>
    <scope>NUCLEOTIDE SEQUENCE [LARGE SCALE GENOMIC DNA]</scope>
    <source>
        <strain evidence="1 3">ATCC 55737</strain>
    </source>
</reference>
<evidence type="ECO:0000313" key="4">
    <source>
        <dbReference type="Proteomes" id="UP000178666"/>
    </source>
</evidence>
<accession>A0A142KLP0</accession>
<keyword evidence="4" id="KW-1185">Reference proteome</keyword>
<sequence>MQITKGRLTDEELGALVAVLAAVTSPGPDPYVPEDRPLAFGWKSYWRTIREPFLPGQAAWRGSLRRY</sequence>
<dbReference type="Proteomes" id="UP000075221">
    <property type="component" value="Chromosome"/>
</dbReference>
<gene>
    <name evidence="2" type="ORF">A8L58_06720</name>
    <name evidence="1" type="ORF">AXH35_05255</name>
</gene>
<evidence type="ECO:0000313" key="3">
    <source>
        <dbReference type="Proteomes" id="UP000075221"/>
    </source>
</evidence>
<proteinExistence type="predicted"/>
<dbReference type="GeneID" id="88085321"/>
<dbReference type="AlphaFoldDB" id="A0A142KLP0"/>
<name>A0A142KLP0_9ACTN</name>
<evidence type="ECO:0000313" key="1">
    <source>
        <dbReference type="EMBL" id="AMS07028.1"/>
    </source>
</evidence>
<dbReference type="GO" id="GO:0003989">
    <property type="term" value="F:acetyl-CoA carboxylase activity"/>
    <property type="evidence" value="ECO:0007669"/>
    <property type="project" value="InterPro"/>
</dbReference>
<dbReference type="OMA" id="YWRTIRE"/>
<dbReference type="Pfam" id="PF13822">
    <property type="entry name" value="ACC_epsilon"/>
    <property type="match status" value="1"/>
</dbReference>
<organism evidence="1 3">
    <name type="scientific">Acidipropionibacterium acidipropionici</name>
    <dbReference type="NCBI Taxonomy" id="1748"/>
    <lineage>
        <taxon>Bacteria</taxon>
        <taxon>Bacillati</taxon>
        <taxon>Actinomycetota</taxon>
        <taxon>Actinomycetes</taxon>
        <taxon>Propionibacteriales</taxon>
        <taxon>Propionibacteriaceae</taxon>
        <taxon>Acidipropionibacterium</taxon>
    </lineage>
</organism>
<dbReference type="Proteomes" id="UP000178666">
    <property type="component" value="Chromosome"/>
</dbReference>
<protein>
    <submittedName>
        <fullName evidence="1">Uncharacterized protein</fullName>
    </submittedName>
</protein>
<dbReference type="KEGG" id="aaci:ASQ49_09905"/>